<dbReference type="Proteomes" id="UP000297910">
    <property type="component" value="Unassembled WGS sequence"/>
</dbReference>
<accession>A0A4Z1FFD5</accession>
<evidence type="ECO:0000256" key="7">
    <source>
        <dbReference type="SAM" id="MobiDB-lite"/>
    </source>
</evidence>
<evidence type="ECO:0000256" key="2">
    <source>
        <dbReference type="ARBA" id="ARBA00022723"/>
    </source>
</evidence>
<gene>
    <name evidence="9" type="ORF">BPAE_0222g00060</name>
</gene>
<dbReference type="InterPro" id="IPR024766">
    <property type="entry name" value="Znf_RING_H2"/>
</dbReference>
<proteinExistence type="predicted"/>
<dbReference type="GO" id="GO:0006511">
    <property type="term" value="P:ubiquitin-dependent protein catabolic process"/>
    <property type="evidence" value="ECO:0007669"/>
    <property type="project" value="TreeGrafter"/>
</dbReference>
<comment type="caution">
    <text evidence="9">The sequence shown here is derived from an EMBL/GenBank/DDBJ whole genome shotgun (WGS) entry which is preliminary data.</text>
</comment>
<dbReference type="PANTHER" id="PTHR22765:SF434">
    <property type="entry name" value="GB|AAD18119.1-RELATED"/>
    <property type="match status" value="1"/>
</dbReference>
<dbReference type="InterPro" id="IPR001841">
    <property type="entry name" value="Znf_RING"/>
</dbReference>
<keyword evidence="5" id="KW-0862">Zinc</keyword>
<evidence type="ECO:0000256" key="6">
    <source>
        <dbReference type="PROSITE-ProRule" id="PRU00175"/>
    </source>
</evidence>
<reference evidence="9 10" key="1">
    <citation type="submission" date="2017-12" db="EMBL/GenBank/DDBJ databases">
        <title>Comparative genomics of Botrytis spp.</title>
        <authorList>
            <person name="Valero-Jimenez C.A."/>
            <person name="Tapia P."/>
            <person name="Veloso J."/>
            <person name="Silva-Moreno E."/>
            <person name="Staats M."/>
            <person name="Valdes J.H."/>
            <person name="Van Kan J.A.L."/>
        </authorList>
    </citation>
    <scope>NUCLEOTIDE SEQUENCE [LARGE SCALE GENOMIC DNA]</scope>
    <source>
        <strain evidence="9 10">Bp0003</strain>
    </source>
</reference>
<evidence type="ECO:0000256" key="1">
    <source>
        <dbReference type="ARBA" id="ARBA00004906"/>
    </source>
</evidence>
<dbReference type="GO" id="GO:0061630">
    <property type="term" value="F:ubiquitin protein ligase activity"/>
    <property type="evidence" value="ECO:0007669"/>
    <property type="project" value="TreeGrafter"/>
</dbReference>
<keyword evidence="2" id="KW-0479">Metal-binding</keyword>
<dbReference type="EMBL" id="PQXI01000221">
    <property type="protein sequence ID" value="TGO21393.1"/>
    <property type="molecule type" value="Genomic_DNA"/>
</dbReference>
<organism evidence="9 10">
    <name type="scientific">Botrytis paeoniae</name>
    <dbReference type="NCBI Taxonomy" id="278948"/>
    <lineage>
        <taxon>Eukaryota</taxon>
        <taxon>Fungi</taxon>
        <taxon>Dikarya</taxon>
        <taxon>Ascomycota</taxon>
        <taxon>Pezizomycotina</taxon>
        <taxon>Leotiomycetes</taxon>
        <taxon>Helotiales</taxon>
        <taxon>Sclerotiniaceae</taxon>
        <taxon>Botrytis</taxon>
    </lineage>
</organism>
<dbReference type="GO" id="GO:0008270">
    <property type="term" value="F:zinc ion binding"/>
    <property type="evidence" value="ECO:0007669"/>
    <property type="project" value="UniProtKB-KW"/>
</dbReference>
<dbReference type="PROSITE" id="PS50089">
    <property type="entry name" value="ZF_RING_2"/>
    <property type="match status" value="1"/>
</dbReference>
<dbReference type="Gene3D" id="3.30.40.10">
    <property type="entry name" value="Zinc/RING finger domain, C3HC4 (zinc finger)"/>
    <property type="match status" value="1"/>
</dbReference>
<dbReference type="SUPFAM" id="SSF57850">
    <property type="entry name" value="RING/U-box"/>
    <property type="match status" value="1"/>
</dbReference>
<evidence type="ECO:0000259" key="8">
    <source>
        <dbReference type="PROSITE" id="PS50089"/>
    </source>
</evidence>
<dbReference type="UniPathway" id="UPA00143"/>
<dbReference type="InterPro" id="IPR051826">
    <property type="entry name" value="E3_ubiquitin-ligase_domain"/>
</dbReference>
<dbReference type="GO" id="GO:0016567">
    <property type="term" value="P:protein ubiquitination"/>
    <property type="evidence" value="ECO:0007669"/>
    <property type="project" value="UniProtKB-UniPathway"/>
</dbReference>
<dbReference type="InterPro" id="IPR013083">
    <property type="entry name" value="Znf_RING/FYVE/PHD"/>
</dbReference>
<feature type="domain" description="RING-type" evidence="8">
    <location>
        <begin position="134"/>
        <end position="179"/>
    </location>
</feature>
<feature type="region of interest" description="Disordered" evidence="7">
    <location>
        <begin position="72"/>
        <end position="98"/>
    </location>
</feature>
<evidence type="ECO:0000313" key="9">
    <source>
        <dbReference type="EMBL" id="TGO21393.1"/>
    </source>
</evidence>
<protein>
    <recommendedName>
        <fullName evidence="8">RING-type domain-containing protein</fullName>
    </recommendedName>
</protein>
<evidence type="ECO:0000256" key="3">
    <source>
        <dbReference type="ARBA" id="ARBA00022771"/>
    </source>
</evidence>
<sequence length="188" mass="21375">MTNIERLSEALQRLARDINISSRATTAPGARRSSIATANETKWIREFRIVREVVYARTQTLLRKELSAIQRDLSASEEREPLSSQAETPEPDAATDTGQDTHFKSLEWYFRKAFVDASLRPTQKPLEEIGPCFCSDPYAIETANGECHEAVKMPRCSHIFGRSCIAMWLQEKDTCPMCRQKIVIIPLE</sequence>
<evidence type="ECO:0000313" key="10">
    <source>
        <dbReference type="Proteomes" id="UP000297910"/>
    </source>
</evidence>
<evidence type="ECO:0000256" key="5">
    <source>
        <dbReference type="ARBA" id="ARBA00022833"/>
    </source>
</evidence>
<dbReference type="Pfam" id="PF12678">
    <property type="entry name" value="zf-rbx1"/>
    <property type="match status" value="1"/>
</dbReference>
<comment type="pathway">
    <text evidence="1">Protein modification; protein ubiquitination.</text>
</comment>
<dbReference type="AlphaFoldDB" id="A0A4Z1FFD5"/>
<keyword evidence="3 6" id="KW-0863">Zinc-finger</keyword>
<keyword evidence="4" id="KW-0833">Ubl conjugation pathway</keyword>
<keyword evidence="10" id="KW-1185">Reference proteome</keyword>
<evidence type="ECO:0000256" key="4">
    <source>
        <dbReference type="ARBA" id="ARBA00022786"/>
    </source>
</evidence>
<dbReference type="PANTHER" id="PTHR22765">
    <property type="entry name" value="RING FINGER AND PROTEASE ASSOCIATED DOMAIN-CONTAINING"/>
    <property type="match status" value="1"/>
</dbReference>
<name>A0A4Z1FFD5_9HELO</name>